<feature type="non-terminal residue" evidence="1">
    <location>
        <position position="1"/>
    </location>
</feature>
<accession>A0A564XZK6</accession>
<dbReference type="AlphaFoldDB" id="A0A564XZK6"/>
<evidence type="ECO:0000313" key="1">
    <source>
        <dbReference type="EMBL" id="VUZ40451.1"/>
    </source>
</evidence>
<gene>
    <name evidence="1" type="ORF">WMSIL1_LOCUS1591</name>
</gene>
<organism evidence="1 2">
    <name type="scientific">Hymenolepis diminuta</name>
    <name type="common">Rat tapeworm</name>
    <dbReference type="NCBI Taxonomy" id="6216"/>
    <lineage>
        <taxon>Eukaryota</taxon>
        <taxon>Metazoa</taxon>
        <taxon>Spiralia</taxon>
        <taxon>Lophotrochozoa</taxon>
        <taxon>Platyhelminthes</taxon>
        <taxon>Cestoda</taxon>
        <taxon>Eucestoda</taxon>
        <taxon>Cyclophyllidea</taxon>
        <taxon>Hymenolepididae</taxon>
        <taxon>Hymenolepis</taxon>
    </lineage>
</organism>
<protein>
    <submittedName>
        <fullName evidence="1">Uncharacterized protein</fullName>
    </submittedName>
</protein>
<proteinExistence type="predicted"/>
<sequence length="66" mass="7229">FQHSSQIAVGTVLEHRKGDVIQPLIFFSAKLTSPNHVTALSGESFWHPGMAVICYAKCGILIIIYS</sequence>
<evidence type="ECO:0000313" key="2">
    <source>
        <dbReference type="Proteomes" id="UP000321570"/>
    </source>
</evidence>
<dbReference type="Proteomes" id="UP000321570">
    <property type="component" value="Unassembled WGS sequence"/>
</dbReference>
<dbReference type="EMBL" id="CABIJS010000033">
    <property type="protein sequence ID" value="VUZ40451.1"/>
    <property type="molecule type" value="Genomic_DNA"/>
</dbReference>
<name>A0A564XZK6_HYMDI</name>
<keyword evidence="2" id="KW-1185">Reference proteome</keyword>
<reference evidence="1 2" key="1">
    <citation type="submission" date="2019-07" db="EMBL/GenBank/DDBJ databases">
        <authorList>
            <person name="Jastrzebski P J."/>
            <person name="Paukszto L."/>
            <person name="Jastrzebski P J."/>
        </authorList>
    </citation>
    <scope>NUCLEOTIDE SEQUENCE [LARGE SCALE GENOMIC DNA]</scope>
    <source>
        <strain evidence="1 2">WMS-il1</strain>
    </source>
</reference>